<reference evidence="1" key="1">
    <citation type="submission" date="2020-10" db="EMBL/GenBank/DDBJ databases">
        <authorList>
            <person name="Gilroy R."/>
        </authorList>
    </citation>
    <scope>NUCLEOTIDE SEQUENCE</scope>
    <source>
        <strain evidence="1">CHK184-25365</strain>
    </source>
</reference>
<name>A0A9D1DDV1_9FIRM</name>
<proteinExistence type="predicted"/>
<dbReference type="EMBL" id="DVGY01000184">
    <property type="protein sequence ID" value="HIR41744.1"/>
    <property type="molecule type" value="Genomic_DNA"/>
</dbReference>
<accession>A0A9D1DDV1</accession>
<evidence type="ECO:0000313" key="2">
    <source>
        <dbReference type="Proteomes" id="UP000886749"/>
    </source>
</evidence>
<evidence type="ECO:0000313" key="1">
    <source>
        <dbReference type="EMBL" id="HIR41744.1"/>
    </source>
</evidence>
<sequence length="125" mass="14032">MNTYQIPTSREISVTINGVRQGVVQGYTLHAQKESRSLEAFGSSLPVATVTGREQYTITLKRLLLAQQPQEDFFDLEDFTLSIVKPECQIVFSGCQWQSIDQSCTVGENCLETVTVVAQRRMVLE</sequence>
<organism evidence="1 2">
    <name type="scientific">Candidatus Egerieicola pullicola</name>
    <dbReference type="NCBI Taxonomy" id="2840775"/>
    <lineage>
        <taxon>Bacteria</taxon>
        <taxon>Bacillati</taxon>
        <taxon>Bacillota</taxon>
        <taxon>Clostridia</taxon>
        <taxon>Eubacteriales</taxon>
        <taxon>Oscillospiraceae</taxon>
        <taxon>Oscillospiraceae incertae sedis</taxon>
        <taxon>Candidatus Egerieicola</taxon>
    </lineage>
</organism>
<protein>
    <submittedName>
        <fullName evidence="1">Uncharacterized protein</fullName>
    </submittedName>
</protein>
<comment type="caution">
    <text evidence="1">The sequence shown here is derived from an EMBL/GenBank/DDBJ whole genome shotgun (WGS) entry which is preliminary data.</text>
</comment>
<reference evidence="1" key="2">
    <citation type="journal article" date="2021" name="PeerJ">
        <title>Extensive microbial diversity within the chicken gut microbiome revealed by metagenomics and culture.</title>
        <authorList>
            <person name="Gilroy R."/>
            <person name="Ravi A."/>
            <person name="Getino M."/>
            <person name="Pursley I."/>
            <person name="Horton D.L."/>
            <person name="Alikhan N.F."/>
            <person name="Baker D."/>
            <person name="Gharbi K."/>
            <person name="Hall N."/>
            <person name="Watson M."/>
            <person name="Adriaenssens E.M."/>
            <person name="Foster-Nyarko E."/>
            <person name="Jarju S."/>
            <person name="Secka A."/>
            <person name="Antonio M."/>
            <person name="Oren A."/>
            <person name="Chaudhuri R.R."/>
            <person name="La Ragione R."/>
            <person name="Hildebrand F."/>
            <person name="Pallen M.J."/>
        </authorList>
    </citation>
    <scope>NUCLEOTIDE SEQUENCE</scope>
    <source>
        <strain evidence="1">CHK184-25365</strain>
    </source>
</reference>
<dbReference type="Proteomes" id="UP000886749">
    <property type="component" value="Unassembled WGS sequence"/>
</dbReference>
<gene>
    <name evidence="1" type="ORF">IAB36_07950</name>
</gene>
<dbReference type="AlphaFoldDB" id="A0A9D1DDV1"/>